<accession>A0A397IRV9</accession>
<keyword evidence="2" id="KW-1185">Reference proteome</keyword>
<reference evidence="1 2" key="1">
    <citation type="submission" date="2018-08" db="EMBL/GenBank/DDBJ databases">
        <title>Genome and evolution of the arbuscular mycorrhizal fungus Diversispora epigaea (formerly Glomus versiforme) and its bacterial endosymbionts.</title>
        <authorList>
            <person name="Sun X."/>
            <person name="Fei Z."/>
            <person name="Harrison M."/>
        </authorList>
    </citation>
    <scope>NUCLEOTIDE SEQUENCE [LARGE SCALE GENOMIC DNA]</scope>
    <source>
        <strain evidence="1 2">IT104</strain>
    </source>
</reference>
<evidence type="ECO:0000313" key="2">
    <source>
        <dbReference type="Proteomes" id="UP000266861"/>
    </source>
</evidence>
<proteinExistence type="predicted"/>
<sequence length="80" mass="8890">MSYSNSKVLRLVSPLVLYQAVFYTIISAEGKLLEEKKNTSVVNIKPNKAKGSSCLATADPCTFSTKIDLKESCKLRFFPK</sequence>
<comment type="caution">
    <text evidence="1">The sequence shown here is derived from an EMBL/GenBank/DDBJ whole genome shotgun (WGS) entry which is preliminary data.</text>
</comment>
<evidence type="ECO:0000313" key="1">
    <source>
        <dbReference type="EMBL" id="RHZ77677.1"/>
    </source>
</evidence>
<protein>
    <submittedName>
        <fullName evidence="1">Uncharacterized protein</fullName>
    </submittedName>
</protein>
<organism evidence="1 2">
    <name type="scientific">Diversispora epigaea</name>
    <dbReference type="NCBI Taxonomy" id="1348612"/>
    <lineage>
        <taxon>Eukaryota</taxon>
        <taxon>Fungi</taxon>
        <taxon>Fungi incertae sedis</taxon>
        <taxon>Mucoromycota</taxon>
        <taxon>Glomeromycotina</taxon>
        <taxon>Glomeromycetes</taxon>
        <taxon>Diversisporales</taxon>
        <taxon>Diversisporaceae</taxon>
        <taxon>Diversispora</taxon>
    </lineage>
</organism>
<dbReference type="AlphaFoldDB" id="A0A397IRV9"/>
<gene>
    <name evidence="1" type="ORF">Glove_174g102</name>
</gene>
<name>A0A397IRV9_9GLOM</name>
<dbReference type="EMBL" id="PQFF01000164">
    <property type="protein sequence ID" value="RHZ77677.1"/>
    <property type="molecule type" value="Genomic_DNA"/>
</dbReference>
<dbReference type="Proteomes" id="UP000266861">
    <property type="component" value="Unassembled WGS sequence"/>
</dbReference>